<evidence type="ECO:0000313" key="7">
    <source>
        <dbReference type="EMBL" id="RIA18830.1"/>
    </source>
</evidence>
<accession>A0A397M1H4</accession>
<protein>
    <submittedName>
        <fullName evidence="7">Cyclopropane-fatty-acyl-phospholipid synthase</fullName>
    </submittedName>
</protein>
<dbReference type="GO" id="GO:0008610">
    <property type="term" value="P:lipid biosynthetic process"/>
    <property type="evidence" value="ECO:0007669"/>
    <property type="project" value="InterPro"/>
</dbReference>
<dbReference type="InterPro" id="IPR050723">
    <property type="entry name" value="CFA/CMAS"/>
</dbReference>
<keyword evidence="4" id="KW-0949">S-adenosyl-L-methionine</keyword>
<evidence type="ECO:0000256" key="1">
    <source>
        <dbReference type="ARBA" id="ARBA00010815"/>
    </source>
</evidence>
<dbReference type="Gene3D" id="3.40.50.150">
    <property type="entry name" value="Vaccinia Virus protein VP39"/>
    <property type="match status" value="1"/>
</dbReference>
<keyword evidence="2" id="KW-0489">Methyltransferase</keyword>
<evidence type="ECO:0000256" key="2">
    <source>
        <dbReference type="ARBA" id="ARBA00022603"/>
    </source>
</evidence>
<evidence type="ECO:0000256" key="6">
    <source>
        <dbReference type="PIRSR" id="PIRSR003085-1"/>
    </source>
</evidence>
<keyword evidence="3" id="KW-0808">Transferase</keyword>
<dbReference type="PANTHER" id="PTHR43667:SF2">
    <property type="entry name" value="FATTY ACID C-METHYL TRANSFERASE"/>
    <property type="match status" value="1"/>
</dbReference>
<dbReference type="GO" id="GO:0032259">
    <property type="term" value="P:methylation"/>
    <property type="evidence" value="ECO:0007669"/>
    <property type="project" value="UniProtKB-KW"/>
</dbReference>
<evidence type="ECO:0000256" key="3">
    <source>
        <dbReference type="ARBA" id="ARBA00022679"/>
    </source>
</evidence>
<dbReference type="AlphaFoldDB" id="A0A397M1H4"/>
<dbReference type="RefSeq" id="WP_119695215.1">
    <property type="nucleotide sequence ID" value="NZ_QXDA01000010.1"/>
</dbReference>
<dbReference type="GO" id="GO:0008168">
    <property type="term" value="F:methyltransferase activity"/>
    <property type="evidence" value="ECO:0007669"/>
    <property type="project" value="UniProtKB-KW"/>
</dbReference>
<dbReference type="CDD" id="cd02440">
    <property type="entry name" value="AdoMet_MTases"/>
    <property type="match status" value="1"/>
</dbReference>
<reference evidence="7 8" key="1">
    <citation type="submission" date="2018-08" db="EMBL/GenBank/DDBJ databases">
        <title>Genome sequencing of rice bacterial endophytes.</title>
        <authorList>
            <person name="Venturi V."/>
        </authorList>
    </citation>
    <scope>NUCLEOTIDE SEQUENCE [LARGE SCALE GENOMIC DNA]</scope>
    <source>
        <strain evidence="7 8">E1205</strain>
    </source>
</reference>
<dbReference type="PANTHER" id="PTHR43667">
    <property type="entry name" value="CYCLOPROPANE-FATTY-ACYL-PHOSPHOLIPID SYNTHASE"/>
    <property type="match status" value="1"/>
</dbReference>
<comment type="caution">
    <text evidence="7">The sequence shown here is derived from an EMBL/GenBank/DDBJ whole genome shotgun (WGS) entry which is preliminary data.</text>
</comment>
<dbReference type="EMBL" id="QXDA01000010">
    <property type="protein sequence ID" value="RIA18830.1"/>
    <property type="molecule type" value="Genomic_DNA"/>
</dbReference>
<proteinExistence type="inferred from homology"/>
<dbReference type="Pfam" id="PF02353">
    <property type="entry name" value="CMAS"/>
    <property type="match status" value="1"/>
</dbReference>
<evidence type="ECO:0000256" key="5">
    <source>
        <dbReference type="ARBA" id="ARBA00023098"/>
    </source>
</evidence>
<sequence>MKSSSLTSTRSLVRSGNGIGAGLLRRAVLRQLENLQHGLLLIQEGNDTLHFGKPQSDLRAEIRVSDPAVWGLVAGNGSIGAGEAYIHGYWSTPDLTAVIRIFVANLDVLDAMEGGLARLGRPLIQGLHWLNRNTRQGSRRNIAAHYDLGNDLFEQFLDPTMMYSAAMFLREDDSLEQAQLNKLERICEKLALQPSDHLLEIGTGWGSMAIYAATHYGCRVTTTTLSREQYAYTERRVRELGLEGRITLLLEDYRDLDGQYDKLVSIEMIEAVGHRFLPTYFEQCARLLKPDGLMLLQAITIRDQRYEQACQSVDFIQRYIFPGGALPSVHKMLEVVSRHTDLNLHHMEDFGLHYARTLRLWHDNLRQARQRLEQLGYDDYFYRLWEFYLCYCEGGFLERTIGTAQLLLAKAGARPLPHYVQPSTLA</sequence>
<dbReference type="PIRSF" id="PIRSF003085">
    <property type="entry name" value="CMAS"/>
    <property type="match status" value="1"/>
</dbReference>
<comment type="similarity">
    <text evidence="1">Belongs to the CFA/CMAS family.</text>
</comment>
<feature type="active site" evidence="6">
    <location>
        <position position="392"/>
    </location>
</feature>
<dbReference type="InterPro" id="IPR029063">
    <property type="entry name" value="SAM-dependent_MTases_sf"/>
</dbReference>
<evidence type="ECO:0000256" key="4">
    <source>
        <dbReference type="ARBA" id="ARBA00022691"/>
    </source>
</evidence>
<dbReference type="InterPro" id="IPR003333">
    <property type="entry name" value="CMAS"/>
</dbReference>
<keyword evidence="5" id="KW-0443">Lipid metabolism</keyword>
<dbReference type="Proteomes" id="UP000265836">
    <property type="component" value="Unassembled WGS sequence"/>
</dbReference>
<gene>
    <name evidence="7" type="ORF">DFO61_4990</name>
</gene>
<evidence type="ECO:0000313" key="8">
    <source>
        <dbReference type="Proteomes" id="UP000265836"/>
    </source>
</evidence>
<organism evidence="7 8">
    <name type="scientific">Ectopseudomonas oleovorans</name>
    <name type="common">Pseudomonas oleovorans</name>
    <dbReference type="NCBI Taxonomy" id="301"/>
    <lineage>
        <taxon>Bacteria</taxon>
        <taxon>Pseudomonadati</taxon>
        <taxon>Pseudomonadota</taxon>
        <taxon>Gammaproteobacteria</taxon>
        <taxon>Pseudomonadales</taxon>
        <taxon>Pseudomonadaceae</taxon>
        <taxon>Ectopseudomonas</taxon>
    </lineage>
</organism>
<dbReference type="SUPFAM" id="SSF53335">
    <property type="entry name" value="S-adenosyl-L-methionine-dependent methyltransferases"/>
    <property type="match status" value="1"/>
</dbReference>
<name>A0A397M1H4_ECTOL</name>